<reference evidence="4" key="2">
    <citation type="submission" date="2020-09" db="EMBL/GenBank/DDBJ databases">
        <authorList>
            <person name="Sun Q."/>
            <person name="Kim S."/>
        </authorList>
    </citation>
    <scope>NUCLEOTIDE SEQUENCE</scope>
    <source>
        <strain evidence="4">KCTC 12719</strain>
    </source>
</reference>
<feature type="coiled-coil region" evidence="1">
    <location>
        <begin position="126"/>
        <end position="160"/>
    </location>
</feature>
<evidence type="ECO:0000313" key="4">
    <source>
        <dbReference type="EMBL" id="GHA28450.1"/>
    </source>
</evidence>
<feature type="region of interest" description="Disordered" evidence="2">
    <location>
        <begin position="1"/>
        <end position="24"/>
    </location>
</feature>
<comment type="caution">
    <text evidence="4">The sequence shown here is derived from an EMBL/GenBank/DDBJ whole genome shotgun (WGS) entry which is preliminary data.</text>
</comment>
<keyword evidence="5" id="KW-1185">Reference proteome</keyword>
<dbReference type="EMBL" id="BMXB01000001">
    <property type="protein sequence ID" value="GHA28450.1"/>
    <property type="molecule type" value="Genomic_DNA"/>
</dbReference>
<keyword evidence="3" id="KW-0812">Transmembrane</keyword>
<reference evidence="4" key="1">
    <citation type="journal article" date="2014" name="Int. J. Syst. Evol. Microbiol.">
        <title>Complete genome sequence of Corynebacterium casei LMG S-19264T (=DSM 44701T), isolated from a smear-ripened cheese.</title>
        <authorList>
            <consortium name="US DOE Joint Genome Institute (JGI-PGF)"/>
            <person name="Walter F."/>
            <person name="Albersmeier A."/>
            <person name="Kalinowski J."/>
            <person name="Ruckert C."/>
        </authorList>
    </citation>
    <scope>NUCLEOTIDE SEQUENCE</scope>
    <source>
        <strain evidence="4">KCTC 12719</strain>
    </source>
</reference>
<feature type="transmembrane region" description="Helical" evidence="3">
    <location>
        <begin position="46"/>
        <end position="66"/>
    </location>
</feature>
<evidence type="ECO:0000256" key="1">
    <source>
        <dbReference type="SAM" id="Coils"/>
    </source>
</evidence>
<feature type="compositionally biased region" description="Basic and acidic residues" evidence="2">
    <location>
        <begin position="1"/>
        <end position="13"/>
    </location>
</feature>
<organism evidence="4 5">
    <name type="scientific">Salinimicrobium marinum</name>
    <dbReference type="NCBI Taxonomy" id="680283"/>
    <lineage>
        <taxon>Bacteria</taxon>
        <taxon>Pseudomonadati</taxon>
        <taxon>Bacteroidota</taxon>
        <taxon>Flavobacteriia</taxon>
        <taxon>Flavobacteriales</taxon>
        <taxon>Flavobacteriaceae</taxon>
        <taxon>Salinimicrobium</taxon>
    </lineage>
</organism>
<keyword evidence="3" id="KW-0472">Membrane</keyword>
<evidence type="ECO:0000256" key="3">
    <source>
        <dbReference type="SAM" id="Phobius"/>
    </source>
</evidence>
<sequence length="201" mass="23395">MSQDLREMFRNEEGPASEKLPEGHKRRFEAKLDEALPKETSGSNYLFLKLAAVLIVVFGVGFIFFLPSEGNKFLKNEVVETPVDEEQDEKELERPFQVSDVSPEFRKIENYYLASLNFEIAKLEITEENKALLDAFMKQLAELEKEYKRLNNEFSEIGANEQTVEALIVNLQLRLELLYKVKSKIKEIKESKNEQHENFQV</sequence>
<protein>
    <submittedName>
        <fullName evidence="4">Uncharacterized protein</fullName>
    </submittedName>
</protein>
<dbReference type="AlphaFoldDB" id="A0A918VV32"/>
<gene>
    <name evidence="4" type="ORF">GCM10007103_07580</name>
</gene>
<dbReference type="RefSeq" id="WP_189603355.1">
    <property type="nucleotide sequence ID" value="NZ_BMXB01000001.1"/>
</dbReference>
<name>A0A918VV32_9FLAO</name>
<keyword evidence="1" id="KW-0175">Coiled coil</keyword>
<evidence type="ECO:0000256" key="2">
    <source>
        <dbReference type="SAM" id="MobiDB-lite"/>
    </source>
</evidence>
<dbReference type="Proteomes" id="UP000610456">
    <property type="component" value="Unassembled WGS sequence"/>
</dbReference>
<evidence type="ECO:0000313" key="5">
    <source>
        <dbReference type="Proteomes" id="UP000610456"/>
    </source>
</evidence>
<keyword evidence="3" id="KW-1133">Transmembrane helix</keyword>
<proteinExistence type="predicted"/>
<accession>A0A918VV32</accession>